<dbReference type="Gene3D" id="2.170.270.10">
    <property type="entry name" value="SET domain"/>
    <property type="match status" value="1"/>
</dbReference>
<dbReference type="InterPro" id="IPR046341">
    <property type="entry name" value="SET_dom_sf"/>
</dbReference>
<feature type="domain" description="SET" evidence="1">
    <location>
        <begin position="1"/>
        <end position="93"/>
    </location>
</feature>
<dbReference type="AlphaFoldDB" id="A0A165AQS0"/>
<evidence type="ECO:0000313" key="2">
    <source>
        <dbReference type="EMBL" id="KZS99472.1"/>
    </source>
</evidence>
<proteinExistence type="predicted"/>
<dbReference type="SUPFAM" id="SSF82199">
    <property type="entry name" value="SET domain"/>
    <property type="match status" value="1"/>
</dbReference>
<dbReference type="EMBL" id="KV427848">
    <property type="protein sequence ID" value="KZS99472.1"/>
    <property type="molecule type" value="Genomic_DNA"/>
</dbReference>
<dbReference type="PIRSF" id="PIRSF022536">
    <property type="entry name" value="A612L_SET"/>
    <property type="match status" value="1"/>
</dbReference>
<evidence type="ECO:0000259" key="1">
    <source>
        <dbReference type="PROSITE" id="PS50280"/>
    </source>
</evidence>
<dbReference type="OrthoDB" id="3180714at2759"/>
<dbReference type="InterPro" id="IPR001214">
    <property type="entry name" value="SET_dom"/>
</dbReference>
<dbReference type="RefSeq" id="XP_040757213.1">
    <property type="nucleotide sequence ID" value="XM_040903288.1"/>
</dbReference>
<gene>
    <name evidence="2" type="ORF">LAESUDRAFT_622207</name>
</gene>
<protein>
    <recommendedName>
        <fullName evidence="1">SET domain-containing protein</fullName>
    </recommendedName>
</protein>
<dbReference type="CDD" id="cd10540">
    <property type="entry name" value="SET_SpSet7-like"/>
    <property type="match status" value="1"/>
</dbReference>
<keyword evidence="3" id="KW-1185">Reference proteome</keyword>
<dbReference type="InterPro" id="IPR009207">
    <property type="entry name" value="SET7_MeTrfase"/>
</dbReference>
<feature type="non-terminal residue" evidence="2">
    <location>
        <position position="1"/>
    </location>
</feature>
<accession>A0A165AQS0</accession>
<dbReference type="InParanoid" id="A0A165AQS0"/>
<dbReference type="Pfam" id="PF00856">
    <property type="entry name" value="SET"/>
    <property type="match status" value="1"/>
</dbReference>
<reference evidence="2 3" key="1">
    <citation type="journal article" date="2016" name="Mol. Biol. Evol.">
        <title>Comparative Genomics of Early-Diverging Mushroom-Forming Fungi Provides Insights into the Origins of Lignocellulose Decay Capabilities.</title>
        <authorList>
            <person name="Nagy L.G."/>
            <person name="Riley R."/>
            <person name="Tritt A."/>
            <person name="Adam C."/>
            <person name="Daum C."/>
            <person name="Floudas D."/>
            <person name="Sun H."/>
            <person name="Yadav J.S."/>
            <person name="Pangilinan J."/>
            <person name="Larsson K.H."/>
            <person name="Matsuura K."/>
            <person name="Barry K."/>
            <person name="Labutti K."/>
            <person name="Kuo R."/>
            <person name="Ohm R.A."/>
            <person name="Bhattacharya S.S."/>
            <person name="Shirouzu T."/>
            <person name="Yoshinaga Y."/>
            <person name="Martin F.M."/>
            <person name="Grigoriev I.V."/>
            <person name="Hibbett D.S."/>
        </authorList>
    </citation>
    <scope>NUCLEOTIDE SEQUENCE [LARGE SCALE GENOMIC DNA]</scope>
    <source>
        <strain evidence="2 3">93-53</strain>
    </source>
</reference>
<feature type="non-terminal residue" evidence="2">
    <location>
        <position position="98"/>
    </location>
</feature>
<sequence length="98" mass="11357">ASRPIDAYTVVEISPVLLFSSEEYEAHGKYTVLDPYTFRWRDGRMALALGLGSLFNHSQSPNVSYIINTKTESIRYTTMRRIETGEELCIFYGHKLWF</sequence>
<evidence type="ECO:0000313" key="3">
    <source>
        <dbReference type="Proteomes" id="UP000076871"/>
    </source>
</evidence>
<dbReference type="STRING" id="1314785.A0A165AQS0"/>
<name>A0A165AQS0_9APHY</name>
<dbReference type="PROSITE" id="PS50280">
    <property type="entry name" value="SET"/>
    <property type="match status" value="1"/>
</dbReference>
<dbReference type="Proteomes" id="UP000076871">
    <property type="component" value="Unassembled WGS sequence"/>
</dbReference>
<dbReference type="GO" id="GO:0062122">
    <property type="term" value="F:histone H3K37 methyltransferase activity"/>
    <property type="evidence" value="ECO:0007669"/>
    <property type="project" value="InterPro"/>
</dbReference>
<dbReference type="GeneID" id="63820319"/>
<organism evidence="2 3">
    <name type="scientific">Laetiporus sulphureus 93-53</name>
    <dbReference type="NCBI Taxonomy" id="1314785"/>
    <lineage>
        <taxon>Eukaryota</taxon>
        <taxon>Fungi</taxon>
        <taxon>Dikarya</taxon>
        <taxon>Basidiomycota</taxon>
        <taxon>Agaricomycotina</taxon>
        <taxon>Agaricomycetes</taxon>
        <taxon>Polyporales</taxon>
        <taxon>Laetiporus</taxon>
    </lineage>
</organism>